<keyword evidence="4" id="KW-0862">Zinc</keyword>
<evidence type="ECO:0000313" key="8">
    <source>
        <dbReference type="Proteomes" id="UP000663842"/>
    </source>
</evidence>
<evidence type="ECO:0000259" key="6">
    <source>
        <dbReference type="Pfam" id="PF10551"/>
    </source>
</evidence>
<evidence type="ECO:0000256" key="3">
    <source>
        <dbReference type="ARBA" id="ARBA00022771"/>
    </source>
</evidence>
<dbReference type="GO" id="GO:0005634">
    <property type="term" value="C:nucleus"/>
    <property type="evidence" value="ECO:0007669"/>
    <property type="project" value="UniProtKB-SubCell"/>
</dbReference>
<comment type="subcellular location">
    <subcellularLocation>
        <location evidence="1">Nucleus</location>
    </subcellularLocation>
</comment>
<proteinExistence type="predicted"/>
<keyword evidence="3" id="KW-0863">Zinc-finger</keyword>
<keyword evidence="5" id="KW-0539">Nucleus</keyword>
<evidence type="ECO:0000256" key="1">
    <source>
        <dbReference type="ARBA" id="ARBA00004123"/>
    </source>
</evidence>
<dbReference type="InterPro" id="IPR018289">
    <property type="entry name" value="MULE_transposase_dom"/>
</dbReference>
<evidence type="ECO:0000256" key="5">
    <source>
        <dbReference type="ARBA" id="ARBA00023242"/>
    </source>
</evidence>
<accession>A0A819ZD57</accession>
<feature type="domain" description="MULE transposase" evidence="6">
    <location>
        <begin position="98"/>
        <end position="174"/>
    </location>
</feature>
<reference evidence="7" key="1">
    <citation type="submission" date="2021-02" db="EMBL/GenBank/DDBJ databases">
        <authorList>
            <person name="Nowell W R."/>
        </authorList>
    </citation>
    <scope>NUCLEOTIDE SEQUENCE</scope>
</reference>
<sequence length="605" mass="69145">MKERILNETISLTKIYDEEIKKASFSDEATAALASVVEFRSNMSKTSRKNIPAAYQQTISGGGFLLMDSFLKRGKECVLIFSTDHSAPSNFDQTFLIHVQQFNQGFPVVFCLLPNRWATTYVELFERLKQEAIAMNPTLEPKRVVSDFESSLISAVQTVFPSASHSSCNFHFVQAVHRNIAAYKNDESIREQCRGLIVLSLMPVSEIEQQFKHIHALFLPSLTELFIYFERQWIKGNILLSLWNASESDHRTNNISEGMRKIYGAARKEFSYYQQTHPNIWKFIRLIQDEHAIFEHINIQVAYGAEMGKSNSELTDSSSDITTVDLTPSIPDTQTSTYPIIPKSRLELKQKLVDTVLNMHCDDFKEYIAGDMKSKTFATCNLRKDIVWHFRVPSYRSITSDYLPKLHQQITKRLKHAWSSTDFLSLTFYGWTDRRMRAFDAVTMHYIDRMGQLNAHLLTFNPLSGSHTGENLFHEYDHVSTTFSIGNKVFQLITDNASNNLSAFGELVIPGFESYFITEDDIAESDNDEVENELDKREELIRLPSFIHTLQLVVKDGLDGSGCTRSAMAKVTEIAKLSHKSIPVAEKLQEFKLSILLAVITRWNS</sequence>
<organism evidence="7 8">
    <name type="scientific">Rotaria magnacalcarata</name>
    <dbReference type="NCBI Taxonomy" id="392030"/>
    <lineage>
        <taxon>Eukaryota</taxon>
        <taxon>Metazoa</taxon>
        <taxon>Spiralia</taxon>
        <taxon>Gnathifera</taxon>
        <taxon>Rotifera</taxon>
        <taxon>Eurotatoria</taxon>
        <taxon>Bdelloidea</taxon>
        <taxon>Philodinida</taxon>
        <taxon>Philodinidae</taxon>
        <taxon>Rotaria</taxon>
    </lineage>
</organism>
<dbReference type="Proteomes" id="UP000663842">
    <property type="component" value="Unassembled WGS sequence"/>
</dbReference>
<evidence type="ECO:0000256" key="2">
    <source>
        <dbReference type="ARBA" id="ARBA00022723"/>
    </source>
</evidence>
<dbReference type="InterPro" id="IPR052035">
    <property type="entry name" value="ZnF_BED_domain_contain"/>
</dbReference>
<dbReference type="Pfam" id="PF10551">
    <property type="entry name" value="MULE"/>
    <property type="match status" value="1"/>
</dbReference>
<dbReference type="SUPFAM" id="SSF53098">
    <property type="entry name" value="Ribonuclease H-like"/>
    <property type="match status" value="1"/>
</dbReference>
<evidence type="ECO:0000313" key="7">
    <source>
        <dbReference type="EMBL" id="CAF4171977.1"/>
    </source>
</evidence>
<gene>
    <name evidence="7" type="ORF">UXM345_LOCUS26333</name>
</gene>
<dbReference type="PANTHER" id="PTHR46481">
    <property type="entry name" value="ZINC FINGER BED DOMAIN-CONTAINING PROTEIN 4"/>
    <property type="match status" value="1"/>
</dbReference>
<name>A0A819ZD57_9BILA</name>
<protein>
    <recommendedName>
        <fullName evidence="6">MULE transposase domain-containing protein</fullName>
    </recommendedName>
</protein>
<evidence type="ECO:0000256" key="4">
    <source>
        <dbReference type="ARBA" id="ARBA00022833"/>
    </source>
</evidence>
<dbReference type="GO" id="GO:0008270">
    <property type="term" value="F:zinc ion binding"/>
    <property type="evidence" value="ECO:0007669"/>
    <property type="project" value="UniProtKB-KW"/>
</dbReference>
<dbReference type="PANTHER" id="PTHR46481:SF10">
    <property type="entry name" value="ZINC FINGER BED DOMAIN-CONTAINING PROTEIN 39"/>
    <property type="match status" value="1"/>
</dbReference>
<comment type="caution">
    <text evidence="7">The sequence shown here is derived from an EMBL/GenBank/DDBJ whole genome shotgun (WGS) entry which is preliminary data.</text>
</comment>
<dbReference type="InterPro" id="IPR012337">
    <property type="entry name" value="RNaseH-like_sf"/>
</dbReference>
<keyword evidence="2" id="KW-0479">Metal-binding</keyword>
<dbReference type="AlphaFoldDB" id="A0A819ZD57"/>
<dbReference type="EMBL" id="CAJOBF010005351">
    <property type="protein sequence ID" value="CAF4171977.1"/>
    <property type="molecule type" value="Genomic_DNA"/>
</dbReference>